<evidence type="ECO:0000259" key="3">
    <source>
        <dbReference type="Pfam" id="PF18962"/>
    </source>
</evidence>
<protein>
    <recommendedName>
        <fullName evidence="6">Secretion system C-terminal sorting domain-containing protein</fullName>
    </recommendedName>
</protein>
<dbReference type="InterPro" id="IPR026444">
    <property type="entry name" value="Secre_tail"/>
</dbReference>
<dbReference type="PANTHER" id="PTHR11319">
    <property type="entry name" value="G PROTEIN-COUPLED RECEPTOR-RELATED"/>
    <property type="match status" value="1"/>
</dbReference>
<evidence type="ECO:0008006" key="6">
    <source>
        <dbReference type="Google" id="ProtNLM"/>
    </source>
</evidence>
<dbReference type="SUPFAM" id="SSF51126">
    <property type="entry name" value="Pectin lyase-like"/>
    <property type="match status" value="2"/>
</dbReference>
<dbReference type="EMBL" id="NJBN01000001">
    <property type="protein sequence ID" value="TKJ42155.1"/>
    <property type="molecule type" value="Genomic_DNA"/>
</dbReference>
<proteinExistence type="predicted"/>
<organism evidence="4 5">
    <name type="scientific">candidate division LCP-89 bacterium B3_LCP</name>
    <dbReference type="NCBI Taxonomy" id="2012998"/>
    <lineage>
        <taxon>Bacteria</taxon>
        <taxon>Pseudomonadati</taxon>
        <taxon>Bacteria division LCP-89</taxon>
    </lineage>
</organism>
<keyword evidence="1" id="KW-0732">Signal</keyword>
<feature type="signal peptide" evidence="1">
    <location>
        <begin position="1"/>
        <end position="21"/>
    </location>
</feature>
<dbReference type="NCBIfam" id="TIGR04183">
    <property type="entry name" value="Por_Secre_tail"/>
    <property type="match status" value="1"/>
</dbReference>
<dbReference type="Pfam" id="PF18962">
    <property type="entry name" value="Por_Secre_tail"/>
    <property type="match status" value="1"/>
</dbReference>
<name>A0A532V4M9_UNCL8</name>
<feature type="domain" description="Secretion system C-terminal sorting" evidence="3">
    <location>
        <begin position="688"/>
        <end position="762"/>
    </location>
</feature>
<dbReference type="InterPro" id="IPR006626">
    <property type="entry name" value="PbH1"/>
</dbReference>
<dbReference type="InterPro" id="IPR011050">
    <property type="entry name" value="Pectin_lyase_fold/virulence"/>
</dbReference>
<feature type="chain" id="PRO_5022027979" description="Secretion system C-terminal sorting domain-containing protein" evidence="1">
    <location>
        <begin position="22"/>
        <end position="766"/>
    </location>
</feature>
<dbReference type="InterPro" id="IPR012334">
    <property type="entry name" value="Pectin_lyas_fold"/>
</dbReference>
<evidence type="ECO:0000313" key="5">
    <source>
        <dbReference type="Proteomes" id="UP000319619"/>
    </source>
</evidence>
<dbReference type="PANTHER" id="PTHR11319:SF35">
    <property type="entry name" value="OUTER MEMBRANE PROTEIN PMPC-RELATED"/>
    <property type="match status" value="1"/>
</dbReference>
<dbReference type="SMART" id="SM00710">
    <property type="entry name" value="PbH1"/>
    <property type="match status" value="9"/>
</dbReference>
<dbReference type="Pfam" id="PF13229">
    <property type="entry name" value="Beta_helix"/>
    <property type="match status" value="2"/>
</dbReference>
<dbReference type="Gene3D" id="2.160.20.10">
    <property type="entry name" value="Single-stranded right-handed beta-helix, Pectin lyase-like"/>
    <property type="match status" value="2"/>
</dbReference>
<dbReference type="InterPro" id="IPR039448">
    <property type="entry name" value="Beta_helix"/>
</dbReference>
<feature type="domain" description="Right handed beta helix" evidence="2">
    <location>
        <begin position="106"/>
        <end position="232"/>
    </location>
</feature>
<reference evidence="4 5" key="1">
    <citation type="submission" date="2017-06" db="EMBL/GenBank/DDBJ databases">
        <title>Novel microbial phyla capable of carbon fixation and sulfur reduction in deep-sea sediments.</title>
        <authorList>
            <person name="Huang J."/>
            <person name="Baker B."/>
            <person name="Wang Y."/>
        </authorList>
    </citation>
    <scope>NUCLEOTIDE SEQUENCE [LARGE SCALE GENOMIC DNA]</scope>
    <source>
        <strain evidence="4">B3_LCP</strain>
    </source>
</reference>
<sequence>MKRLILVFVSLMLLSYALCSAETILVSGNVYGVWDADTVLVQGELYVPQDSSLTIMPGVEVLFIVNCKLFVQTNATLWAVGTEMDPIRFDALNAGTFWHGIRFLSAQDSSRLERCTLKRGWASGADNSGGALKFQSCSPIITHCIIDSCKANNDGGAIYGGYSNVTFDNCTVTNNYAGDDGGAMIFDECNPVIANCTISNNSAGDDGGAIFTFWSFADLIGNTLSGNSSGDYGGAIVSCYSYDIIQDNVIEYNSASGSSGGILVFDSGSSITGNIISNNSAVNYGGGIKCEGPLAPTISDNIIINNTSSLGGGIYCYDVSAIISNNIISNNTSMGGGGIRCNGSGCVINNNFITSNTVTGGGIGGGMEIIGSFHVITDNIIGYNSAADYGGIYIWNGFPLDIRGNSFVSNTAEGLCGGIYVYNSDGTFSNNTIRDNTSSTGGGLNIEHSSLTITNLIVRGNTPFQITGTSPTITYSNIEGGWPGTGNIDADPMFATEAQAYSDILWGSPCIDTGNPDPIYLDPDNTVSDMGACYFDQSKPVRMLATPYDAPIVIPEAGSSFNFLLTLSNNTANPQATNIWCDITLPSGFVYGPVIGPIAVTSSANSNISRLRTQNVPPAAPPGIYYYNAYAVVGTDTSKRSFRFAKLGSTVGDALSGWENYGDPFEGPIAFTTLENAQPEDYTLCQNYPNPFNPTTVLSFKLQDASFVNLVVYDLSGRKVAELVNGWRDAGVHEVTFDASGLTSGLYIYCMQAGDFNASGKMVLLK</sequence>
<evidence type="ECO:0000313" key="4">
    <source>
        <dbReference type="EMBL" id="TKJ42155.1"/>
    </source>
</evidence>
<accession>A0A532V4M9</accession>
<dbReference type="Gene3D" id="2.60.40.4070">
    <property type="match status" value="1"/>
</dbReference>
<gene>
    <name evidence="4" type="ORF">CEE37_00320</name>
</gene>
<dbReference type="AlphaFoldDB" id="A0A532V4M9"/>
<evidence type="ECO:0000259" key="2">
    <source>
        <dbReference type="Pfam" id="PF13229"/>
    </source>
</evidence>
<dbReference type="Proteomes" id="UP000319619">
    <property type="component" value="Unassembled WGS sequence"/>
</dbReference>
<evidence type="ECO:0000256" key="1">
    <source>
        <dbReference type="SAM" id="SignalP"/>
    </source>
</evidence>
<feature type="domain" description="Right handed beta helix" evidence="2">
    <location>
        <begin position="334"/>
        <end position="471"/>
    </location>
</feature>
<comment type="caution">
    <text evidence="4">The sequence shown here is derived from an EMBL/GenBank/DDBJ whole genome shotgun (WGS) entry which is preliminary data.</text>
</comment>